<proteinExistence type="predicted"/>
<dbReference type="OrthoDB" id="1905685at2759"/>
<dbReference type="Proteomes" id="UP000796880">
    <property type="component" value="Unassembled WGS sequence"/>
</dbReference>
<evidence type="ECO:0000313" key="1">
    <source>
        <dbReference type="EMBL" id="KAF3442320.1"/>
    </source>
</evidence>
<keyword evidence="2" id="KW-1185">Reference proteome</keyword>
<reference evidence="1" key="1">
    <citation type="submission" date="2020-03" db="EMBL/GenBank/DDBJ databases">
        <title>A high-quality chromosome-level genome assembly of a woody plant with both climbing and erect habits, Rhamnella rubrinervis.</title>
        <authorList>
            <person name="Lu Z."/>
            <person name="Yang Y."/>
            <person name="Zhu X."/>
            <person name="Sun Y."/>
        </authorList>
    </citation>
    <scope>NUCLEOTIDE SEQUENCE</scope>
    <source>
        <strain evidence="1">BYM</strain>
        <tissue evidence="1">Leaf</tissue>
    </source>
</reference>
<name>A0A8K0EAI6_9ROSA</name>
<gene>
    <name evidence="1" type="ORF">FNV43_RR16236</name>
</gene>
<comment type="caution">
    <text evidence="1">The sequence shown here is derived from an EMBL/GenBank/DDBJ whole genome shotgun (WGS) entry which is preliminary data.</text>
</comment>
<evidence type="ECO:0000313" key="2">
    <source>
        <dbReference type="Proteomes" id="UP000796880"/>
    </source>
</evidence>
<dbReference type="EMBL" id="VOIH02000007">
    <property type="protein sequence ID" value="KAF3442320.1"/>
    <property type="molecule type" value="Genomic_DNA"/>
</dbReference>
<sequence length="200" mass="22463">MLWPSMRPSARSPMPSKPQLSLNDLIFAIDLHGASWLSGLSPISITKPCSELNVNPDALFQFDIVLDREEEDVKFLKNNGGDDIKVTWNIVKKDWRIFTMIDGASKQTSSGREGLEKGFTKELPATGCCLSAVESSGIVAELRLQFGKESLEKMTLGLMNTHSWRYVSVDDGLRCLQYFLDRDHHAPKEKSLSWTTTLKN</sequence>
<protein>
    <submittedName>
        <fullName evidence="1">Uncharacterized protein</fullName>
    </submittedName>
</protein>
<organism evidence="1 2">
    <name type="scientific">Rhamnella rubrinervis</name>
    <dbReference type="NCBI Taxonomy" id="2594499"/>
    <lineage>
        <taxon>Eukaryota</taxon>
        <taxon>Viridiplantae</taxon>
        <taxon>Streptophyta</taxon>
        <taxon>Embryophyta</taxon>
        <taxon>Tracheophyta</taxon>
        <taxon>Spermatophyta</taxon>
        <taxon>Magnoliopsida</taxon>
        <taxon>eudicotyledons</taxon>
        <taxon>Gunneridae</taxon>
        <taxon>Pentapetalae</taxon>
        <taxon>rosids</taxon>
        <taxon>fabids</taxon>
        <taxon>Rosales</taxon>
        <taxon>Rhamnaceae</taxon>
        <taxon>rhamnoid group</taxon>
        <taxon>Rhamneae</taxon>
        <taxon>Rhamnella</taxon>
    </lineage>
</organism>
<accession>A0A8K0EAI6</accession>
<dbReference type="AlphaFoldDB" id="A0A8K0EAI6"/>